<dbReference type="PANTHER" id="PTHR32094">
    <property type="entry name" value="FANCONI ANEMIA GROUP E PROTEIN"/>
    <property type="match status" value="1"/>
</dbReference>
<dbReference type="GO" id="GO:0043240">
    <property type="term" value="C:Fanconi anaemia nuclear complex"/>
    <property type="evidence" value="ECO:0007669"/>
    <property type="project" value="InterPro"/>
</dbReference>
<dbReference type="InterPro" id="IPR039685">
    <property type="entry name" value="FANCE"/>
</dbReference>
<name>A0A3Q4MLW8_NEOBR</name>
<reference evidence="2" key="2">
    <citation type="submission" date="2025-09" db="UniProtKB">
        <authorList>
            <consortium name="Ensembl"/>
        </authorList>
    </citation>
    <scope>IDENTIFICATION</scope>
</reference>
<sequence length="141" mass="15724">VEVLCSMLNLPGLPDQALPKLCSSVLALSPDLSYSTAATLIKSLLLEKVLSLSEPASRCLVTAVTSLCSRYPRPVCQALIGPVLEKENIGEMKGKRFTESDYRNDLMMSFMRVCDLGQMLRWYGNRRVTEQQSRHGFRALV</sequence>
<evidence type="ECO:0000313" key="3">
    <source>
        <dbReference type="Proteomes" id="UP000261580"/>
    </source>
</evidence>
<reference evidence="2" key="1">
    <citation type="submission" date="2025-08" db="UniProtKB">
        <authorList>
            <consortium name="Ensembl"/>
        </authorList>
    </citation>
    <scope>IDENTIFICATION</scope>
</reference>
<dbReference type="PANTHER" id="PTHR32094:SF5">
    <property type="entry name" value="FANCONI ANEMIA GROUP E PROTEIN"/>
    <property type="match status" value="1"/>
</dbReference>
<evidence type="ECO:0000259" key="1">
    <source>
        <dbReference type="Pfam" id="PF11510"/>
    </source>
</evidence>
<dbReference type="Gene3D" id="1.25.40.480">
    <property type="match status" value="1"/>
</dbReference>
<dbReference type="Bgee" id="ENSNBRG00000010916">
    <property type="expression patterns" value="Expressed in blood and 5 other cell types or tissues"/>
</dbReference>
<dbReference type="Ensembl" id="ENSNBRT00000014504.1">
    <property type="protein sequence ID" value="ENSNBRP00000014119.1"/>
    <property type="gene ID" value="ENSNBRG00000010916.1"/>
</dbReference>
<dbReference type="InterPro" id="IPR021025">
    <property type="entry name" value="Fanconi_anaemia_gr_E_prot_C"/>
</dbReference>
<accession>A0A3Q4MLW8</accession>
<dbReference type="STRING" id="32507.ENSNBRP00000014119"/>
<dbReference type="Pfam" id="PF11510">
    <property type="entry name" value="FA_FANCE"/>
    <property type="match status" value="1"/>
</dbReference>
<proteinExistence type="predicted"/>
<protein>
    <recommendedName>
        <fullName evidence="1">Fanconi Anaemia group E protein C-terminal domain-containing protein</fullName>
    </recommendedName>
</protein>
<keyword evidence="3" id="KW-1185">Reference proteome</keyword>
<dbReference type="AlphaFoldDB" id="A0A3Q4MLW8"/>
<dbReference type="GO" id="GO:0036297">
    <property type="term" value="P:interstrand cross-link repair"/>
    <property type="evidence" value="ECO:0007669"/>
    <property type="project" value="InterPro"/>
</dbReference>
<evidence type="ECO:0000313" key="2">
    <source>
        <dbReference type="Ensembl" id="ENSNBRP00000014119.1"/>
    </source>
</evidence>
<feature type="domain" description="Fanconi Anaemia group E protein C-terminal" evidence="1">
    <location>
        <begin position="2"/>
        <end position="92"/>
    </location>
</feature>
<dbReference type="GeneTree" id="ENSGT00390000000705"/>
<dbReference type="Proteomes" id="UP000261580">
    <property type="component" value="Unassembled WGS sequence"/>
</dbReference>
<organism evidence="2 3">
    <name type="scientific">Neolamprologus brichardi</name>
    <name type="common">Fairy cichlid</name>
    <name type="synonym">Lamprologus brichardi</name>
    <dbReference type="NCBI Taxonomy" id="32507"/>
    <lineage>
        <taxon>Eukaryota</taxon>
        <taxon>Metazoa</taxon>
        <taxon>Chordata</taxon>
        <taxon>Craniata</taxon>
        <taxon>Vertebrata</taxon>
        <taxon>Euteleostomi</taxon>
        <taxon>Actinopterygii</taxon>
        <taxon>Neopterygii</taxon>
        <taxon>Teleostei</taxon>
        <taxon>Neoteleostei</taxon>
        <taxon>Acanthomorphata</taxon>
        <taxon>Ovalentaria</taxon>
        <taxon>Cichlomorphae</taxon>
        <taxon>Cichliformes</taxon>
        <taxon>Cichlidae</taxon>
        <taxon>African cichlids</taxon>
        <taxon>Pseudocrenilabrinae</taxon>
        <taxon>Lamprologini</taxon>
        <taxon>Neolamprologus</taxon>
    </lineage>
</organism>